<dbReference type="SUPFAM" id="SSF50242">
    <property type="entry name" value="TIMP-like"/>
    <property type="match status" value="1"/>
</dbReference>
<evidence type="ECO:0000256" key="8">
    <source>
        <dbReference type="ARBA" id="ARBA00023157"/>
    </source>
</evidence>
<dbReference type="GO" id="GO:0006956">
    <property type="term" value="P:complement activation"/>
    <property type="evidence" value="ECO:0007669"/>
    <property type="project" value="TreeGrafter"/>
</dbReference>
<comment type="caution">
    <text evidence="13">The sequence shown here is derived from an EMBL/GenBank/DDBJ whole genome shotgun (WGS) entry which is preliminary data.</text>
</comment>
<dbReference type="SUPFAM" id="SSF47686">
    <property type="entry name" value="Anaphylotoxins (complement system)"/>
    <property type="match status" value="1"/>
</dbReference>
<dbReference type="SMART" id="SM01360">
    <property type="entry name" value="A2M"/>
    <property type="match status" value="1"/>
</dbReference>
<protein>
    <recommendedName>
        <fullName evidence="15">Complement C4 gamma chain</fullName>
    </recommendedName>
</protein>
<keyword evidence="7" id="KW-0882">Thioester bond</keyword>
<dbReference type="InterPro" id="IPR009048">
    <property type="entry name" value="A-macroglobulin_rcpt-bd"/>
</dbReference>
<dbReference type="CDD" id="cd02896">
    <property type="entry name" value="complement_C3_C4_C5"/>
    <property type="match status" value="1"/>
</dbReference>
<dbReference type="InterPro" id="IPR011626">
    <property type="entry name" value="Alpha-macroglobulin_TED"/>
</dbReference>
<dbReference type="InterPro" id="IPR040839">
    <property type="entry name" value="MG4"/>
</dbReference>
<keyword evidence="6" id="KW-0722">Serine protease inhibitor</keyword>
<dbReference type="Gene3D" id="6.20.50.160">
    <property type="match status" value="1"/>
</dbReference>
<dbReference type="Gene3D" id="2.60.40.690">
    <property type="entry name" value="Alpha-macroglobulin, receptor-binding domain"/>
    <property type="match status" value="1"/>
</dbReference>
<dbReference type="SMART" id="SM00643">
    <property type="entry name" value="C345C"/>
    <property type="match status" value="1"/>
</dbReference>
<evidence type="ECO:0000256" key="3">
    <source>
        <dbReference type="ARBA" id="ARBA00022525"/>
    </source>
</evidence>
<dbReference type="Pfam" id="PF07703">
    <property type="entry name" value="A2M_BRD"/>
    <property type="match status" value="1"/>
</dbReference>
<dbReference type="GO" id="GO:0004867">
    <property type="term" value="F:serine-type endopeptidase inhibitor activity"/>
    <property type="evidence" value="ECO:0007669"/>
    <property type="project" value="UniProtKB-KW"/>
</dbReference>
<evidence type="ECO:0008006" key="15">
    <source>
        <dbReference type="Google" id="ProtNLM"/>
    </source>
</evidence>
<dbReference type="Pfam" id="PF17789">
    <property type="entry name" value="MG4"/>
    <property type="match status" value="1"/>
</dbReference>
<dbReference type="InterPro" id="IPR001599">
    <property type="entry name" value="Macroglobln_a2"/>
</dbReference>
<dbReference type="SUPFAM" id="SSF48239">
    <property type="entry name" value="Terpenoid cyclases/Protein prenyltransferases"/>
    <property type="match status" value="1"/>
</dbReference>
<dbReference type="Pfam" id="PF00207">
    <property type="entry name" value="A2M"/>
    <property type="match status" value="1"/>
</dbReference>
<dbReference type="GO" id="GO:0005615">
    <property type="term" value="C:extracellular space"/>
    <property type="evidence" value="ECO:0007669"/>
    <property type="project" value="InterPro"/>
</dbReference>
<evidence type="ECO:0000259" key="11">
    <source>
        <dbReference type="PROSITE" id="PS01178"/>
    </source>
</evidence>
<dbReference type="InterPro" id="IPR013783">
    <property type="entry name" value="Ig-like_fold"/>
</dbReference>
<dbReference type="FunFam" id="2.60.40.10:FF:000155">
    <property type="entry name" value="complement C3 isoform X1"/>
    <property type="match status" value="1"/>
</dbReference>
<sequence>MLSSVYLLLCLSYAVLPTSASNRFLVTAPSVFHVGVKERVLVQLFQSPRMVSLYLEDETTGLVVSNKVTISPTVEGTIQTVELEVNRNQISELDIFRTETPYLLLVYDDQPEKRDMVRVLVSQHRGYIFIQTDQPVYNPTQNVKFRIFTLDHSMRPHTEPVHISVINSGGNTVKRIHQIPEGGIFSDYLKIPDVSEPGVWKIVAHYQGDEKNAVTREFHVKKFVVPSFDVSFETKKSYFLVDWEQFNFTILASYSYGETVNGAFHCRFGVREEGADGKEGGKAPTVFIRGLEETGSVKDGKAVVSVQRSQFLNLLNRNKIDPVDLRQLAQNGARFYITASVTDIHSGELQEAEMDLPIVANRYSVDLSRTRSYFIPTVPFQVQVVVRLPNGSPAPRVKVEIQIPVSNDQSQIATTDSEGAVNVFFSIPDNTPATKITAIVDGYQYEMTALPASSPSRSFLFINMNSKVVTPGEGISVDIDFITVGGGPVDRHIYYLVLSRGELRKSEKVRTGEVTRIMLPISSDLTPSFRLIAYYYNQGGDIIADSVWVDVKDVCAGKISLSSGTPYPPGSKAELHIDLQGQKAKVALLAVDKAIYALNVQNKLTPKQVFASMQSYDLGCSYSGGYDTAAVFNNAGLSFISHSSTSRSQMRKGFGCEKGFRRQRRSLNLQQFMISKVFSYTDEKLQKCCQDGFTLIPMRLSCEERARRVSRGGKEQACVMAFLDCCHEGVKQRDMKMQQEALKGLGRTADGGEMEDFFDTNVGSIRRFFDTSFEFREIDVNGEQKYSLILPDSITTWEIQAVSLSASHGFCVSEPHELRVFKKVFISLRLPYSVKRYEQLFITAVIYNYGDDKRELSIHMKSEEGLCSPGSASSLSYLNVTVSPGSAKTVTFSAVPMVTGKIPITLLLYDKEWDMGLDSVQKSLLVVTEGIEKREEMSYFLDIDGRSGKSFEIDGYLPNSTVPDSGTNLFVMIEGEVFGKPTVLSLLSASGVVGLLRAPLGCAEQTMILMSPTALALRYLDLSQGWKELPPQTRDTALTHIENAYSRILTFKKDNASYGAWLEHPASNWLTALVVKVMCLVLDRQLAGRGEQGRQGMGFVSEQEIYESVKYLISQQKNGSFTDPHPVIHREMQGGVGGVEGDVSLTAFITIAMHHSLPLLSEENKKDVENSITASIAYLIDRFESLERPYAVAITAYCLALCQEDHSLALSAWGKLKDLATEDGDCRMWASRSDLRLANEVQGNKVPPPHAITVETTAYALLTAVANKDMEWADSAVCWLSKQENYGGGFKSTQDTIVALEALSEYALSRSSSPSTKLDLQFTAPGRSQKAKLTMDKPGERVETELKRLLGSNINVQASGQGKAKMKVVMAYHALQPEDTCQLLSISITVQGKVEYTAQVLDNYDYVDYDEKGERKEEVEDRDIPHSKIEWFDARSRRRRDTDESRKTAVEYVVCVSHDLSRNLSGMAIADITLLSGFEALTEDLDKLKELSDRYISHYETTQGRVLLYFDEVPEGKECIKFGAVQRVPIGLLQPAPASFYDYYEPDRKCTIFYSAPQRSRMVSTLCSGEVCQCAEKPCHKEKKTFEMSAKKNARFDFACFFPTVEYGYRVKIDHMSEQSNFELYHTTVIDVLRATGDESVAKGSVRVFAKRRQCKGTLQMGKTYLIMGKDGTTTDTHGQMQYLLDSSSWVEQLPSESQCQASRKRFQCKDLNTFLSQYQTDGCTQ</sequence>
<dbReference type="Gene3D" id="2.60.40.1930">
    <property type="match status" value="3"/>
</dbReference>
<evidence type="ECO:0000313" key="13">
    <source>
        <dbReference type="EMBL" id="KAG5856595.1"/>
    </source>
</evidence>
<dbReference type="Pfam" id="PF17791">
    <property type="entry name" value="MG3"/>
    <property type="match status" value="1"/>
</dbReference>
<dbReference type="InterPro" id="IPR001134">
    <property type="entry name" value="Netrin_domain"/>
</dbReference>
<evidence type="ECO:0000256" key="9">
    <source>
        <dbReference type="ARBA" id="ARBA00023180"/>
    </source>
</evidence>
<dbReference type="InterPro" id="IPR008993">
    <property type="entry name" value="TIMP-like_OB-fold"/>
</dbReference>
<dbReference type="FunFam" id="2.60.40.690:FF:000002">
    <property type="entry name" value="Complement C4 isoform-A"/>
    <property type="match status" value="1"/>
</dbReference>
<keyword evidence="14" id="KW-1185">Reference proteome</keyword>
<dbReference type="Pfam" id="PF01821">
    <property type="entry name" value="ANATO"/>
    <property type="match status" value="1"/>
</dbReference>
<dbReference type="Proteomes" id="UP001044222">
    <property type="component" value="Unassembled WGS sequence"/>
</dbReference>
<dbReference type="Pfam" id="PF01835">
    <property type="entry name" value="MG2"/>
    <property type="match status" value="1"/>
</dbReference>
<comment type="subcellular location">
    <subcellularLocation>
        <location evidence="1">Secreted</location>
    </subcellularLocation>
</comment>
<evidence type="ECO:0000313" key="14">
    <source>
        <dbReference type="Proteomes" id="UP001044222"/>
    </source>
</evidence>
<dbReference type="InterPro" id="IPR047565">
    <property type="entry name" value="Alpha-macroglob_thiol-ester_cl"/>
</dbReference>
<name>A0A9D3MXN3_ANGAN</name>
<dbReference type="Gene3D" id="2.40.50.120">
    <property type="match status" value="1"/>
</dbReference>
<dbReference type="SUPFAM" id="SSF49410">
    <property type="entry name" value="Alpha-macroglobulin receptor domain"/>
    <property type="match status" value="1"/>
</dbReference>
<dbReference type="InterPro" id="IPR000020">
    <property type="entry name" value="Anaphylatoxin/fibulin"/>
</dbReference>
<dbReference type="Gene3D" id="1.50.10.20">
    <property type="match status" value="1"/>
</dbReference>
<organism evidence="13 14">
    <name type="scientific">Anguilla anguilla</name>
    <name type="common">European freshwater eel</name>
    <name type="synonym">Muraena anguilla</name>
    <dbReference type="NCBI Taxonomy" id="7936"/>
    <lineage>
        <taxon>Eukaryota</taxon>
        <taxon>Metazoa</taxon>
        <taxon>Chordata</taxon>
        <taxon>Craniata</taxon>
        <taxon>Vertebrata</taxon>
        <taxon>Euteleostomi</taxon>
        <taxon>Actinopterygii</taxon>
        <taxon>Neopterygii</taxon>
        <taxon>Teleostei</taxon>
        <taxon>Anguilliformes</taxon>
        <taxon>Anguillidae</taxon>
        <taxon>Anguilla</taxon>
    </lineage>
</organism>
<dbReference type="EMBL" id="JAFIRN010000001">
    <property type="protein sequence ID" value="KAG5856595.1"/>
    <property type="molecule type" value="Genomic_DNA"/>
</dbReference>
<dbReference type="InterPro" id="IPR018081">
    <property type="entry name" value="Anaphylatoxin_comp_syst"/>
</dbReference>
<dbReference type="Pfam" id="PF07677">
    <property type="entry name" value="A2M_recep"/>
    <property type="match status" value="1"/>
</dbReference>
<dbReference type="SMART" id="SM01361">
    <property type="entry name" value="A2M_recep"/>
    <property type="match status" value="1"/>
</dbReference>
<evidence type="ECO:0000256" key="10">
    <source>
        <dbReference type="SAM" id="SignalP"/>
    </source>
</evidence>
<dbReference type="Gene3D" id="1.20.91.20">
    <property type="entry name" value="Anaphylotoxins (complement system)"/>
    <property type="match status" value="1"/>
</dbReference>
<evidence type="ECO:0000256" key="4">
    <source>
        <dbReference type="ARBA" id="ARBA00022690"/>
    </source>
</evidence>
<dbReference type="CDD" id="cd00017">
    <property type="entry name" value="ANATO"/>
    <property type="match status" value="1"/>
</dbReference>
<dbReference type="InterPro" id="IPR008930">
    <property type="entry name" value="Terpenoid_cyclase/PrenylTrfase"/>
</dbReference>
<evidence type="ECO:0000256" key="6">
    <source>
        <dbReference type="ARBA" id="ARBA00022900"/>
    </source>
</evidence>
<dbReference type="Pfam" id="PF07678">
    <property type="entry name" value="TED_complement"/>
    <property type="match status" value="1"/>
</dbReference>
<dbReference type="Gene3D" id="2.60.120.1540">
    <property type="match status" value="2"/>
</dbReference>
<reference evidence="13" key="1">
    <citation type="submission" date="2021-01" db="EMBL/GenBank/DDBJ databases">
        <title>A chromosome-scale assembly of European eel, Anguilla anguilla.</title>
        <authorList>
            <person name="Henkel C."/>
            <person name="Jong-Raadsen S.A."/>
            <person name="Dufour S."/>
            <person name="Weltzien F.-A."/>
            <person name="Palstra A.P."/>
            <person name="Pelster B."/>
            <person name="Spaink H.P."/>
            <person name="Van Den Thillart G.E."/>
            <person name="Jansen H."/>
            <person name="Zahm M."/>
            <person name="Klopp C."/>
            <person name="Cedric C."/>
            <person name="Louis A."/>
            <person name="Berthelot C."/>
            <person name="Parey E."/>
            <person name="Roest Crollius H."/>
            <person name="Montfort J."/>
            <person name="Robinson-Rechavi M."/>
            <person name="Bucao C."/>
            <person name="Bouchez O."/>
            <person name="Gislard M."/>
            <person name="Lluch J."/>
            <person name="Milhes M."/>
            <person name="Lampietro C."/>
            <person name="Lopez Roques C."/>
            <person name="Donnadieu C."/>
            <person name="Braasch I."/>
            <person name="Desvignes T."/>
            <person name="Postlethwait J."/>
            <person name="Bobe J."/>
            <person name="Guiguen Y."/>
            <person name="Dirks R."/>
        </authorList>
    </citation>
    <scope>NUCLEOTIDE SEQUENCE</scope>
    <source>
        <strain evidence="13">Tag_6206</strain>
        <tissue evidence="13">Liver</tissue>
    </source>
</reference>
<dbReference type="Gene3D" id="2.60.40.10">
    <property type="entry name" value="Immunoglobulins"/>
    <property type="match status" value="2"/>
</dbReference>
<dbReference type="SMART" id="SM01359">
    <property type="entry name" value="A2M_N_2"/>
    <property type="match status" value="1"/>
</dbReference>
<proteinExistence type="inferred from homology"/>
<keyword evidence="8" id="KW-1015">Disulfide bond</keyword>
<keyword evidence="5 10" id="KW-0732">Signal</keyword>
<dbReference type="PROSITE" id="PS00477">
    <property type="entry name" value="ALPHA_2_MACROGLOBULIN"/>
    <property type="match status" value="1"/>
</dbReference>
<comment type="similarity">
    <text evidence="2">Belongs to the protease inhibitor I39 (alpha-2-macroglobulin) family.</text>
</comment>
<dbReference type="InterPro" id="IPR002890">
    <property type="entry name" value="MG2"/>
</dbReference>
<feature type="domain" description="NTR" evidence="12">
    <location>
        <begin position="1579"/>
        <end position="1724"/>
    </location>
</feature>
<feature type="signal peptide" evidence="10">
    <location>
        <begin position="1"/>
        <end position="20"/>
    </location>
</feature>
<dbReference type="InterPro" id="IPR019742">
    <property type="entry name" value="MacrogloblnA2_CS"/>
</dbReference>
<dbReference type="PROSITE" id="PS01178">
    <property type="entry name" value="ANAPHYLATOXIN_2"/>
    <property type="match status" value="1"/>
</dbReference>
<evidence type="ECO:0000256" key="7">
    <source>
        <dbReference type="ARBA" id="ARBA00022966"/>
    </source>
</evidence>
<dbReference type="Gene3D" id="2.20.130.20">
    <property type="match status" value="1"/>
</dbReference>
<dbReference type="InterPro" id="IPR011625">
    <property type="entry name" value="A2M_N_BRD"/>
</dbReference>
<evidence type="ECO:0000259" key="12">
    <source>
        <dbReference type="PROSITE" id="PS50189"/>
    </source>
</evidence>
<feature type="chain" id="PRO_5038592452" description="Complement C4 gamma chain" evidence="10">
    <location>
        <begin position="21"/>
        <end position="1726"/>
    </location>
</feature>
<dbReference type="Pfam" id="PF01759">
    <property type="entry name" value="NTR"/>
    <property type="match status" value="1"/>
</dbReference>
<dbReference type="InterPro" id="IPR036595">
    <property type="entry name" value="A-macroglobulin_rcpt-bd_sf"/>
</dbReference>
<dbReference type="PROSITE" id="PS50189">
    <property type="entry name" value="NTR"/>
    <property type="match status" value="1"/>
</dbReference>
<keyword evidence="3" id="KW-0964">Secreted</keyword>
<dbReference type="Gene3D" id="2.60.40.1940">
    <property type="match status" value="1"/>
</dbReference>
<accession>A0A9D3MXN3</accession>
<dbReference type="InterPro" id="IPR041555">
    <property type="entry name" value="MG3"/>
</dbReference>
<dbReference type="PANTHER" id="PTHR11412:SF144">
    <property type="entry name" value="COMPLEMENT C4-B"/>
    <property type="match status" value="1"/>
</dbReference>
<evidence type="ECO:0000256" key="5">
    <source>
        <dbReference type="ARBA" id="ARBA00022729"/>
    </source>
</evidence>
<evidence type="ECO:0000256" key="1">
    <source>
        <dbReference type="ARBA" id="ARBA00004613"/>
    </source>
</evidence>
<dbReference type="InterPro" id="IPR050473">
    <property type="entry name" value="A2M/Complement_sys"/>
</dbReference>
<dbReference type="FunFam" id="2.60.40.1930:FF:000001">
    <property type="entry name" value="CD109 isoform 3"/>
    <property type="match status" value="1"/>
</dbReference>
<dbReference type="PANTHER" id="PTHR11412">
    <property type="entry name" value="MACROGLOBULIN / COMPLEMENT"/>
    <property type="match status" value="1"/>
</dbReference>
<keyword evidence="9" id="KW-0325">Glycoprotein</keyword>
<feature type="domain" description="Anaphylatoxin-like" evidence="11">
    <location>
        <begin position="688"/>
        <end position="726"/>
    </location>
</feature>
<dbReference type="InterPro" id="IPR018933">
    <property type="entry name" value="Netrin_module_non-TIMP"/>
</dbReference>
<dbReference type="FunFam" id="2.40.50.120:FF:000013">
    <property type="entry name" value="Complement C3"/>
    <property type="match status" value="1"/>
</dbReference>
<gene>
    <name evidence="13" type="ORF">ANANG_G00009580</name>
</gene>
<keyword evidence="4" id="KW-0646">Protease inhibitor</keyword>
<dbReference type="SMART" id="SM01419">
    <property type="entry name" value="Thiol-ester_cl"/>
    <property type="match status" value="1"/>
</dbReference>
<dbReference type="SMART" id="SM00104">
    <property type="entry name" value="ANATO"/>
    <property type="match status" value="1"/>
</dbReference>
<evidence type="ECO:0000256" key="2">
    <source>
        <dbReference type="ARBA" id="ARBA00010952"/>
    </source>
</evidence>